<name>A0AA35CMY3_9FIRM</name>
<evidence type="ECO:0000313" key="3">
    <source>
        <dbReference type="Proteomes" id="UP001163687"/>
    </source>
</evidence>
<dbReference type="Proteomes" id="UP001163687">
    <property type="component" value="Chromosome"/>
</dbReference>
<sequence>MRLGSLRGQRGQSVVELALVLPILLLLLLGMVDFGRLGAAYLSLQHAAREGVRLGITGATDGEIVERIQESAAAVDARQLTISIAPPEAERFPGAELTIELGYPFRPVTPFIENVMGSEATLRVRLVSRVE</sequence>
<dbReference type="KEGG" id="cmic:caldi_13400"/>
<reference evidence="2" key="1">
    <citation type="submission" date="2022-03" db="EMBL/GenBank/DDBJ databases">
        <title>Complete genome sequence of Caldinitratiruptor microaerophilus.</title>
        <authorList>
            <person name="Mukaiyama R."/>
            <person name="Nishiyama T."/>
            <person name="Ueda K."/>
        </authorList>
    </citation>
    <scope>NUCLEOTIDE SEQUENCE</scope>
    <source>
        <strain evidence="2">JCM 16183</strain>
    </source>
</reference>
<dbReference type="Pfam" id="PF07811">
    <property type="entry name" value="TadE"/>
    <property type="match status" value="1"/>
</dbReference>
<dbReference type="InterPro" id="IPR012495">
    <property type="entry name" value="TadE-like_dom"/>
</dbReference>
<evidence type="ECO:0000313" key="2">
    <source>
        <dbReference type="EMBL" id="BDG60250.1"/>
    </source>
</evidence>
<dbReference type="EMBL" id="AP025628">
    <property type="protein sequence ID" value="BDG60250.1"/>
    <property type="molecule type" value="Genomic_DNA"/>
</dbReference>
<dbReference type="RefSeq" id="WP_264844320.1">
    <property type="nucleotide sequence ID" value="NZ_AP025628.1"/>
</dbReference>
<organism evidence="2 3">
    <name type="scientific">Caldinitratiruptor microaerophilus</name>
    <dbReference type="NCBI Taxonomy" id="671077"/>
    <lineage>
        <taxon>Bacteria</taxon>
        <taxon>Bacillati</taxon>
        <taxon>Bacillota</taxon>
        <taxon>Clostridia</taxon>
        <taxon>Eubacteriales</taxon>
        <taxon>Symbiobacteriaceae</taxon>
        <taxon>Caldinitratiruptor</taxon>
    </lineage>
</organism>
<feature type="domain" description="TadE-like" evidence="1">
    <location>
        <begin position="11"/>
        <end position="53"/>
    </location>
</feature>
<keyword evidence="3" id="KW-1185">Reference proteome</keyword>
<protein>
    <recommendedName>
        <fullName evidence="1">TadE-like domain-containing protein</fullName>
    </recommendedName>
</protein>
<evidence type="ECO:0000259" key="1">
    <source>
        <dbReference type="Pfam" id="PF07811"/>
    </source>
</evidence>
<proteinExistence type="predicted"/>
<gene>
    <name evidence="2" type="ORF">caldi_13400</name>
</gene>
<dbReference type="AlphaFoldDB" id="A0AA35CMY3"/>
<accession>A0AA35CMY3</accession>